<evidence type="ECO:0000313" key="2">
    <source>
        <dbReference type="Proteomes" id="UP000003379"/>
    </source>
</evidence>
<accession>G9XBD2</accession>
<protein>
    <submittedName>
        <fullName evidence="1">Uncharacterized protein</fullName>
    </submittedName>
</protein>
<proteinExistence type="predicted"/>
<name>G9XBD2_9FIRM</name>
<reference evidence="1 2" key="1">
    <citation type="submission" date="2011-08" db="EMBL/GenBank/DDBJ databases">
        <title>The Genome Sequence of Eubacteriaceae bacterium CM5.</title>
        <authorList>
            <consortium name="The Broad Institute Genome Sequencing Platform"/>
            <person name="Earl A."/>
            <person name="Ward D."/>
            <person name="Feldgarden M."/>
            <person name="Gevers D."/>
            <person name="Sizova M."/>
            <person name="Hazen A."/>
            <person name="Epstein S."/>
            <person name="Young S.K."/>
            <person name="Zeng Q."/>
            <person name="Gargeya S."/>
            <person name="Fitzgerald M."/>
            <person name="Haas B."/>
            <person name="Abouelleil A."/>
            <person name="Alvarado L."/>
            <person name="Arachchi H.M."/>
            <person name="Berlin A."/>
            <person name="Brown A."/>
            <person name="Chapman S.B."/>
            <person name="Chen Z."/>
            <person name="Dunbar C."/>
            <person name="Freedman E."/>
            <person name="Gearin G."/>
            <person name="Gellesch M."/>
            <person name="Goldberg J."/>
            <person name="Griggs A."/>
            <person name="Gujja S."/>
            <person name="Heiman D."/>
            <person name="Howarth C."/>
            <person name="Larson L."/>
            <person name="Lui A."/>
            <person name="MacDonald P.J.P."/>
            <person name="Montmayeur A."/>
            <person name="Murphy C."/>
            <person name="Neiman D."/>
            <person name="Pearson M."/>
            <person name="Priest M."/>
            <person name="Roberts A."/>
            <person name="Saif S."/>
            <person name="Shea T."/>
            <person name="Shenoy N."/>
            <person name="Sisk P."/>
            <person name="Stolte C."/>
            <person name="Sykes S."/>
            <person name="Wortman J."/>
            <person name="Nusbaum C."/>
            <person name="Birren B."/>
        </authorList>
    </citation>
    <scope>NUCLEOTIDE SEQUENCE [LARGE SCALE GENOMIC DNA]</scope>
    <source>
        <strain evidence="1 2">CM5</strain>
    </source>
</reference>
<comment type="caution">
    <text evidence="1">The sequence shown here is derived from an EMBL/GenBank/DDBJ whole genome shotgun (WGS) entry which is preliminary data.</text>
</comment>
<sequence length="70" mass="8446">MPKKKDEILQKEQENIAEDVQDKFTKEQLIKSKKYEDKRDILNVILEDKELYSISKVDEMIEVFLKEEVE</sequence>
<dbReference type="EMBL" id="AFZG01000015">
    <property type="protein sequence ID" value="EHL19783.1"/>
    <property type="molecule type" value="Genomic_DNA"/>
</dbReference>
<dbReference type="HOGENOM" id="CLU_2754316_0_0_9"/>
<evidence type="ECO:0000313" key="1">
    <source>
        <dbReference type="EMBL" id="EHL19783.1"/>
    </source>
</evidence>
<organism evidence="1 2">
    <name type="scientific">Peptoanaerobacter stomatis</name>
    <dbReference type="NCBI Taxonomy" id="796937"/>
    <lineage>
        <taxon>Bacteria</taxon>
        <taxon>Bacillati</taxon>
        <taxon>Bacillota</taxon>
        <taxon>Clostridia</taxon>
        <taxon>Peptostreptococcales</taxon>
        <taxon>Filifactoraceae</taxon>
        <taxon>Peptoanaerobacter</taxon>
    </lineage>
</organism>
<dbReference type="RefSeq" id="WP_009529302.1">
    <property type="nucleotide sequence ID" value="NZ_JH414605.1"/>
</dbReference>
<gene>
    <name evidence="1" type="ORF">HMPREF9628_01299</name>
</gene>
<dbReference type="AlphaFoldDB" id="G9XBD2"/>
<dbReference type="Proteomes" id="UP000003379">
    <property type="component" value="Unassembled WGS sequence"/>
</dbReference>